<evidence type="ECO:0000313" key="3">
    <source>
        <dbReference type="EMBL" id="PIK59070.1"/>
    </source>
</evidence>
<name>A0A2G8LFX6_STIJA</name>
<accession>A0A2G8LFX6</accession>
<dbReference type="GO" id="GO:0003993">
    <property type="term" value="F:acid phosphatase activity"/>
    <property type="evidence" value="ECO:0007669"/>
    <property type="project" value="TreeGrafter"/>
</dbReference>
<reference evidence="3 4" key="1">
    <citation type="journal article" date="2017" name="PLoS Biol.">
        <title>The sea cucumber genome provides insights into morphological evolution and visceral regeneration.</title>
        <authorList>
            <person name="Zhang X."/>
            <person name="Sun L."/>
            <person name="Yuan J."/>
            <person name="Sun Y."/>
            <person name="Gao Y."/>
            <person name="Zhang L."/>
            <person name="Li S."/>
            <person name="Dai H."/>
            <person name="Hamel J.F."/>
            <person name="Liu C."/>
            <person name="Yu Y."/>
            <person name="Liu S."/>
            <person name="Lin W."/>
            <person name="Guo K."/>
            <person name="Jin S."/>
            <person name="Xu P."/>
            <person name="Storey K.B."/>
            <person name="Huan P."/>
            <person name="Zhang T."/>
            <person name="Zhou Y."/>
            <person name="Zhang J."/>
            <person name="Lin C."/>
            <person name="Li X."/>
            <person name="Xing L."/>
            <person name="Huo D."/>
            <person name="Sun M."/>
            <person name="Wang L."/>
            <person name="Mercier A."/>
            <person name="Li F."/>
            <person name="Yang H."/>
            <person name="Xiang J."/>
        </authorList>
    </citation>
    <scope>NUCLEOTIDE SEQUENCE [LARGE SCALE GENOMIC DNA]</scope>
    <source>
        <strain evidence="3">Shaxun</strain>
        <tissue evidence="3">Muscle</tissue>
    </source>
</reference>
<keyword evidence="2" id="KW-0812">Transmembrane</keyword>
<sequence>MPFISLYFQIFRHGYRSPIDGYPSDEIKEDQWPQGFGQLTAKNLGNILFLSSFSWINLERHEQHHKLGLWLHERYMVNNALLNETYKKSEIWIRSSAYDRTIMSAQSCLSGLYMLKEKNIMELLWTPIPVWTEKMQSDYLMSPWHCPCPRFTTLQKDRMKNPKIKEYMDNNKEFFNFLQEKSGLSENSTFWNYTRLADTIVMELDDNRTVNQWAQNETVQLKLKTLLDIGSGFNFANATAEETSIVSGLILKEISHSFNDIVTNSMHHQAHIFSGHDTTLAPLLAALSAKEIDHKPTPASCILLELYQDDKTFTVEMHYRNGTDEKVTKISIKSCSASSCPLEEFQKFVSPFIPEDIKKTCHYIPEGSSPSGNFILAVLVISILVVFLAIIICLFKGCKGRAHLFKKQSRFEPINFQLLGNPGSDSEDAEVFDVKSQ</sequence>
<dbReference type="GO" id="GO:0007040">
    <property type="term" value="P:lysosome organization"/>
    <property type="evidence" value="ECO:0007669"/>
    <property type="project" value="TreeGrafter"/>
</dbReference>
<proteinExistence type="inferred from homology"/>
<dbReference type="Pfam" id="PF00328">
    <property type="entry name" value="His_Phos_2"/>
    <property type="match status" value="1"/>
</dbReference>
<dbReference type="OrthoDB" id="258392at2759"/>
<dbReference type="CDD" id="cd07061">
    <property type="entry name" value="HP_HAP_like"/>
    <property type="match status" value="1"/>
</dbReference>
<protein>
    <submittedName>
        <fullName evidence="3">Putative lysosomal acid phosphatase</fullName>
    </submittedName>
</protein>
<gene>
    <name evidence="3" type="ORF">BSL78_04027</name>
</gene>
<dbReference type="GO" id="GO:0005764">
    <property type="term" value="C:lysosome"/>
    <property type="evidence" value="ECO:0007669"/>
    <property type="project" value="TreeGrafter"/>
</dbReference>
<evidence type="ECO:0000256" key="1">
    <source>
        <dbReference type="ARBA" id="ARBA00005375"/>
    </source>
</evidence>
<dbReference type="STRING" id="307972.A0A2G8LFX6"/>
<dbReference type="InterPro" id="IPR050645">
    <property type="entry name" value="Histidine_acid_phosphatase"/>
</dbReference>
<organism evidence="3 4">
    <name type="scientific">Stichopus japonicus</name>
    <name type="common">Sea cucumber</name>
    <dbReference type="NCBI Taxonomy" id="307972"/>
    <lineage>
        <taxon>Eukaryota</taxon>
        <taxon>Metazoa</taxon>
        <taxon>Echinodermata</taxon>
        <taxon>Eleutherozoa</taxon>
        <taxon>Echinozoa</taxon>
        <taxon>Holothuroidea</taxon>
        <taxon>Aspidochirotacea</taxon>
        <taxon>Aspidochirotida</taxon>
        <taxon>Stichopodidae</taxon>
        <taxon>Apostichopus</taxon>
    </lineage>
</organism>
<dbReference type="EMBL" id="MRZV01000094">
    <property type="protein sequence ID" value="PIK59070.1"/>
    <property type="molecule type" value="Genomic_DNA"/>
</dbReference>
<keyword evidence="2" id="KW-0472">Membrane</keyword>
<dbReference type="SUPFAM" id="SSF53254">
    <property type="entry name" value="Phosphoglycerate mutase-like"/>
    <property type="match status" value="1"/>
</dbReference>
<evidence type="ECO:0000256" key="2">
    <source>
        <dbReference type="SAM" id="Phobius"/>
    </source>
</evidence>
<feature type="transmembrane region" description="Helical" evidence="2">
    <location>
        <begin position="374"/>
        <end position="395"/>
    </location>
</feature>
<keyword evidence="4" id="KW-1185">Reference proteome</keyword>
<keyword evidence="2" id="KW-1133">Transmembrane helix</keyword>
<dbReference type="PANTHER" id="PTHR11567:SF210">
    <property type="entry name" value="ACID PHOSPHATASE 5-RELATED"/>
    <property type="match status" value="1"/>
</dbReference>
<dbReference type="Proteomes" id="UP000230750">
    <property type="component" value="Unassembled WGS sequence"/>
</dbReference>
<dbReference type="AlphaFoldDB" id="A0A2G8LFX6"/>
<dbReference type="PANTHER" id="PTHR11567">
    <property type="entry name" value="ACID PHOSPHATASE-RELATED"/>
    <property type="match status" value="1"/>
</dbReference>
<dbReference type="InterPro" id="IPR000560">
    <property type="entry name" value="His_Pase_clade-2"/>
</dbReference>
<comment type="similarity">
    <text evidence="1">Belongs to the histidine acid phosphatase family.</text>
</comment>
<evidence type="ECO:0000313" key="4">
    <source>
        <dbReference type="Proteomes" id="UP000230750"/>
    </source>
</evidence>
<comment type="caution">
    <text evidence="3">The sequence shown here is derived from an EMBL/GenBank/DDBJ whole genome shotgun (WGS) entry which is preliminary data.</text>
</comment>
<dbReference type="InterPro" id="IPR029033">
    <property type="entry name" value="His_PPase_superfam"/>
</dbReference>
<dbReference type="Gene3D" id="3.40.50.1240">
    <property type="entry name" value="Phosphoglycerate mutase-like"/>
    <property type="match status" value="1"/>
</dbReference>